<dbReference type="InterPro" id="IPR004358">
    <property type="entry name" value="Sig_transdc_His_kin-like_C"/>
</dbReference>
<dbReference type="Gene3D" id="1.10.287.130">
    <property type="match status" value="1"/>
</dbReference>
<dbReference type="PRINTS" id="PR00344">
    <property type="entry name" value="BCTRLSENSOR"/>
</dbReference>
<evidence type="ECO:0000313" key="10">
    <source>
        <dbReference type="Proteomes" id="UP000612855"/>
    </source>
</evidence>
<comment type="catalytic activity">
    <reaction evidence="1">
        <text>ATP + protein L-histidine = ADP + protein N-phospho-L-histidine.</text>
        <dbReference type="EC" id="2.7.13.3"/>
    </reaction>
</comment>
<dbReference type="SUPFAM" id="SSF47384">
    <property type="entry name" value="Homodimeric domain of signal transducing histidine kinase"/>
    <property type="match status" value="1"/>
</dbReference>
<accession>A0A917ADF3</accession>
<keyword evidence="3 4" id="KW-0597">Phosphoprotein</keyword>
<keyword evidence="5" id="KW-0472">Membrane</keyword>
<dbReference type="Gene3D" id="3.30.450.20">
    <property type="entry name" value="PAS domain"/>
    <property type="match status" value="1"/>
</dbReference>
<evidence type="ECO:0000259" key="6">
    <source>
        <dbReference type="PROSITE" id="PS50109"/>
    </source>
</evidence>
<comment type="caution">
    <text evidence="9">The sequence shown here is derived from an EMBL/GenBank/DDBJ whole genome shotgun (WGS) entry which is preliminary data.</text>
</comment>
<sequence length="544" mass="57384">MLAAFWTATPALAQPAETTTRTGAGTIGLLLLIAAIAIAAAFDARRRNADSRRAQDTAEARLTALLEAQDAGLVGLDRDARILFANTEARDLLSLTALPAPWPEDRILSDRAPDSRATLSLSTLTGGELSETRAWLDPGTGTPRVQILVSATPVTGSSGLAALVRLRRMTESDRHHQQNERAARLEALGQLTGGVAHDFNNILATIEKSVELALPDTAEEAEPYLDTALVSVRRGAELTSRLLGFARQLPDTDTTVEVGQLFTDFATLAAPAVGRKISLIFTPPEDPLTIRCDVAQLENVLLNLVLNSRDAIRDSGVGTAITIAARPRPDTALIDITVTDDGPGMPAATLSRATDPFFTTKQDTTGTGLGLSMAHGFAEQSGGYLDITSETGFGTTVTLSLPRGSAAARETDIPRGKGETLLLVDDEPPLLAITARAVEQLGYVVLTAGSAEEALRLHGEGAAFDLLLTDVVMPGSLRGQDLVRQLRAAGFGGPVIYMSGYGAPPGEDTGPDGDPVLKKPYALPDLARLLQDALNRRDSPAQNS</sequence>
<evidence type="ECO:0000256" key="1">
    <source>
        <dbReference type="ARBA" id="ARBA00000085"/>
    </source>
</evidence>
<organism evidence="9 10">
    <name type="scientific">Primorskyibacter flagellatus</name>
    <dbReference type="NCBI Taxonomy" id="1387277"/>
    <lineage>
        <taxon>Bacteria</taxon>
        <taxon>Pseudomonadati</taxon>
        <taxon>Pseudomonadota</taxon>
        <taxon>Alphaproteobacteria</taxon>
        <taxon>Rhodobacterales</taxon>
        <taxon>Roseobacteraceae</taxon>
        <taxon>Primorskyibacter</taxon>
    </lineage>
</organism>
<dbReference type="SMART" id="SM00387">
    <property type="entry name" value="HATPase_c"/>
    <property type="match status" value="1"/>
</dbReference>
<dbReference type="SMART" id="SM00448">
    <property type="entry name" value="REC"/>
    <property type="match status" value="1"/>
</dbReference>
<dbReference type="InterPro" id="IPR011006">
    <property type="entry name" value="CheY-like_superfamily"/>
</dbReference>
<dbReference type="Proteomes" id="UP000612855">
    <property type="component" value="Unassembled WGS sequence"/>
</dbReference>
<evidence type="ECO:0000256" key="2">
    <source>
        <dbReference type="ARBA" id="ARBA00012438"/>
    </source>
</evidence>
<dbReference type="PROSITE" id="PS50110">
    <property type="entry name" value="RESPONSE_REGULATORY"/>
    <property type="match status" value="1"/>
</dbReference>
<dbReference type="Pfam" id="PF02518">
    <property type="entry name" value="HATPase_c"/>
    <property type="match status" value="1"/>
</dbReference>
<dbReference type="CDD" id="cd00082">
    <property type="entry name" value="HisKA"/>
    <property type="match status" value="1"/>
</dbReference>
<dbReference type="EMBL" id="BMFJ01000002">
    <property type="protein sequence ID" value="GGE44712.1"/>
    <property type="molecule type" value="Genomic_DNA"/>
</dbReference>
<dbReference type="PROSITE" id="PS50109">
    <property type="entry name" value="HIS_KIN"/>
    <property type="match status" value="1"/>
</dbReference>
<proteinExistence type="predicted"/>
<dbReference type="InterPro" id="IPR036097">
    <property type="entry name" value="HisK_dim/P_sf"/>
</dbReference>
<dbReference type="AlphaFoldDB" id="A0A917ADF3"/>
<dbReference type="SUPFAM" id="SSF52172">
    <property type="entry name" value="CheY-like"/>
    <property type="match status" value="1"/>
</dbReference>
<keyword evidence="5" id="KW-0812">Transmembrane</keyword>
<dbReference type="Pfam" id="PF00512">
    <property type="entry name" value="HisKA"/>
    <property type="match status" value="1"/>
</dbReference>
<dbReference type="InterPro" id="IPR003661">
    <property type="entry name" value="HisK_dim/P_dom"/>
</dbReference>
<dbReference type="InterPro" id="IPR005467">
    <property type="entry name" value="His_kinase_dom"/>
</dbReference>
<gene>
    <name evidence="9" type="ORF">GCM10011360_34980</name>
</gene>
<evidence type="ECO:0000256" key="4">
    <source>
        <dbReference type="PROSITE-ProRule" id="PRU00169"/>
    </source>
</evidence>
<name>A0A917ADF3_9RHOB</name>
<protein>
    <recommendedName>
        <fullName evidence="2">histidine kinase</fullName>
        <ecNumber evidence="2">2.7.13.3</ecNumber>
    </recommendedName>
</protein>
<evidence type="ECO:0000313" key="9">
    <source>
        <dbReference type="EMBL" id="GGE44712.1"/>
    </source>
</evidence>
<dbReference type="Gene3D" id="3.40.50.2300">
    <property type="match status" value="1"/>
</dbReference>
<evidence type="ECO:0000256" key="3">
    <source>
        <dbReference type="ARBA" id="ARBA00022553"/>
    </source>
</evidence>
<keyword evidence="5" id="KW-1133">Transmembrane helix</keyword>
<reference evidence="10" key="1">
    <citation type="journal article" date="2019" name="Int. J. Syst. Evol. Microbiol.">
        <title>The Global Catalogue of Microorganisms (GCM) 10K type strain sequencing project: providing services to taxonomists for standard genome sequencing and annotation.</title>
        <authorList>
            <consortium name="The Broad Institute Genomics Platform"/>
            <consortium name="The Broad Institute Genome Sequencing Center for Infectious Disease"/>
            <person name="Wu L."/>
            <person name="Ma J."/>
        </authorList>
    </citation>
    <scope>NUCLEOTIDE SEQUENCE [LARGE SCALE GENOMIC DNA]</scope>
    <source>
        <strain evidence="10">CGMCC 1.12664</strain>
    </source>
</reference>
<evidence type="ECO:0000259" key="8">
    <source>
        <dbReference type="PROSITE" id="PS50112"/>
    </source>
</evidence>
<feature type="domain" description="Response regulatory" evidence="7">
    <location>
        <begin position="420"/>
        <end position="534"/>
    </location>
</feature>
<dbReference type="InterPro" id="IPR003594">
    <property type="entry name" value="HATPase_dom"/>
</dbReference>
<keyword evidence="10" id="KW-1185">Reference proteome</keyword>
<dbReference type="SUPFAM" id="SSF55874">
    <property type="entry name" value="ATPase domain of HSP90 chaperone/DNA topoisomerase II/histidine kinase"/>
    <property type="match status" value="1"/>
</dbReference>
<feature type="transmembrane region" description="Helical" evidence="5">
    <location>
        <begin position="23"/>
        <end position="42"/>
    </location>
</feature>
<evidence type="ECO:0000256" key="5">
    <source>
        <dbReference type="SAM" id="Phobius"/>
    </source>
</evidence>
<dbReference type="Gene3D" id="3.30.565.10">
    <property type="entry name" value="Histidine kinase-like ATPase, C-terminal domain"/>
    <property type="match status" value="1"/>
</dbReference>
<dbReference type="PANTHER" id="PTHR43065:SF42">
    <property type="entry name" value="TWO-COMPONENT SENSOR PPRA"/>
    <property type="match status" value="1"/>
</dbReference>
<dbReference type="InterPro" id="IPR036890">
    <property type="entry name" value="HATPase_C_sf"/>
</dbReference>
<dbReference type="SMART" id="SM00388">
    <property type="entry name" value="HisKA"/>
    <property type="match status" value="1"/>
</dbReference>
<dbReference type="EC" id="2.7.13.3" evidence="2"/>
<dbReference type="Pfam" id="PF00072">
    <property type="entry name" value="Response_reg"/>
    <property type="match status" value="1"/>
</dbReference>
<dbReference type="PANTHER" id="PTHR43065">
    <property type="entry name" value="SENSOR HISTIDINE KINASE"/>
    <property type="match status" value="1"/>
</dbReference>
<dbReference type="InterPro" id="IPR000014">
    <property type="entry name" value="PAS"/>
</dbReference>
<feature type="domain" description="PAS" evidence="8">
    <location>
        <begin position="58"/>
        <end position="96"/>
    </location>
</feature>
<evidence type="ECO:0000259" key="7">
    <source>
        <dbReference type="PROSITE" id="PS50110"/>
    </source>
</evidence>
<feature type="domain" description="Histidine kinase" evidence="6">
    <location>
        <begin position="194"/>
        <end position="405"/>
    </location>
</feature>
<dbReference type="GO" id="GO:0000155">
    <property type="term" value="F:phosphorelay sensor kinase activity"/>
    <property type="evidence" value="ECO:0007669"/>
    <property type="project" value="InterPro"/>
</dbReference>
<dbReference type="PROSITE" id="PS50112">
    <property type="entry name" value="PAS"/>
    <property type="match status" value="1"/>
</dbReference>
<dbReference type="InterPro" id="IPR001789">
    <property type="entry name" value="Sig_transdc_resp-reg_receiver"/>
</dbReference>
<feature type="modified residue" description="4-aspartylphosphate" evidence="4">
    <location>
        <position position="470"/>
    </location>
</feature>